<evidence type="ECO:0000313" key="4">
    <source>
        <dbReference type="Proteomes" id="UP000242715"/>
    </source>
</evidence>
<dbReference type="SUPFAM" id="SSF53098">
    <property type="entry name" value="Ribonuclease H-like"/>
    <property type="match status" value="1"/>
</dbReference>
<dbReference type="PANTHER" id="PTHR33116">
    <property type="entry name" value="REVERSE TRANSCRIPTASE ZINC-BINDING DOMAIN-CONTAINING PROTEIN-RELATED-RELATED"/>
    <property type="match status" value="1"/>
</dbReference>
<proteinExistence type="predicted"/>
<keyword evidence="4" id="KW-1185">Reference proteome</keyword>
<dbReference type="GO" id="GO:0004523">
    <property type="term" value="F:RNA-DNA hybrid ribonuclease activity"/>
    <property type="evidence" value="ECO:0007669"/>
    <property type="project" value="InterPro"/>
</dbReference>
<gene>
    <name evidence="3" type="ORF">TSUD_366360</name>
</gene>
<dbReference type="InterPro" id="IPR036397">
    <property type="entry name" value="RNaseH_sf"/>
</dbReference>
<dbReference type="Gene3D" id="3.30.420.10">
    <property type="entry name" value="Ribonuclease H-like superfamily/Ribonuclease H"/>
    <property type="match status" value="1"/>
</dbReference>
<dbReference type="GO" id="GO:0003676">
    <property type="term" value="F:nucleic acid binding"/>
    <property type="evidence" value="ECO:0007669"/>
    <property type="project" value="InterPro"/>
</dbReference>
<reference evidence="4" key="1">
    <citation type="journal article" date="2017" name="Front. Plant Sci.">
        <title>Climate Clever Clovers: New Paradigm to Reduce the Environmental Footprint of Ruminants by Breeding Low Methanogenic Forages Utilizing Haplotype Variation.</title>
        <authorList>
            <person name="Kaur P."/>
            <person name="Appels R."/>
            <person name="Bayer P.E."/>
            <person name="Keeble-Gagnere G."/>
            <person name="Wang J."/>
            <person name="Hirakawa H."/>
            <person name="Shirasawa K."/>
            <person name="Vercoe P."/>
            <person name="Stefanova K."/>
            <person name="Durmic Z."/>
            <person name="Nichols P."/>
            <person name="Revell C."/>
            <person name="Isobe S.N."/>
            <person name="Edwards D."/>
            <person name="Erskine W."/>
        </authorList>
    </citation>
    <scope>NUCLEOTIDE SEQUENCE [LARGE SCALE GENOMIC DNA]</scope>
    <source>
        <strain evidence="4">cv. Daliak</strain>
    </source>
</reference>
<feature type="domain" description="RNase H type-1" evidence="2">
    <location>
        <begin position="629"/>
        <end position="751"/>
    </location>
</feature>
<sequence>MHQSILDNALIAIEVIHALKRKTKGCKGELALKIDISKAYDKVDWGFLRGVLSSMGFSDRWIRWIMMCVSSVNYSVLMNYDKVGPIIPRRGSRQGDPLSPYLFILVAEGLTSLIHQAIGRGDVHGARICRGAPEVSHLLFADDSKEDLASILGVRHVLGTGIYLGLPSMIGRSKKAIFSYIKDRIWKKMNSWRGRALSKARKEVMIKFVLQSIPSYVMSMFILPSSLINDIEKMLNAFWWGGGSNNNKGIHWLAWDRLACPKAKGGLGFCNFEAFNMAMVAKQAWNIIQNPESLAAKIIKARYFPRSLLLEASLGYNPSFAWRNIWKARQILLHGCRWRIGSGDRIRVMYDPWLRGNGDRWVSSPQVECVYDLFVKDLLLENYKVWDIAKIRHLFFGPVVEEIIATPLISSVKEDKLVWEEEKNGCYSVKSGYNLAMRCIFRSDKHHVEEDDIHVFFGCVAARECWMAAGLSQLLENPAYRDGTVAERVFEMCRNEDNAMIGRVSSLFWCIWHNRNDKIWNDNIQLPSQVGRTVFAVWNEWFTVHQLRCQNIVPVEDPRPVRWVQYYFYGSLFSRHQWAQLPSQVGRTVFAVWNEWFTVHQLRCQNIVPVEDPRPVRWEKPGVTWIKCNVDVAFVAGSSITSMGLCFRDTNGQFVAGLTQWQQPVYSIVEGEAWALLHAMKEAIHRGFERVQFESDSKLLVGAIHSRRPGNSEFNLIVNDIILFMSSYVNFEVKFIRRQANSVAHTLARAANSWASFHRFEIIPLCIEHLIVNEM</sequence>
<evidence type="ECO:0000259" key="2">
    <source>
        <dbReference type="Pfam" id="PF13456"/>
    </source>
</evidence>
<evidence type="ECO:0000313" key="3">
    <source>
        <dbReference type="EMBL" id="GAU18454.1"/>
    </source>
</evidence>
<dbReference type="InterPro" id="IPR044730">
    <property type="entry name" value="RNase_H-like_dom_plant"/>
</dbReference>
<evidence type="ECO:0000259" key="1">
    <source>
        <dbReference type="Pfam" id="PF00078"/>
    </source>
</evidence>
<feature type="domain" description="Reverse transcriptase" evidence="1">
    <location>
        <begin position="24"/>
        <end position="143"/>
    </location>
</feature>
<protein>
    <recommendedName>
        <fullName evidence="5">Reverse transcriptase domain-containing protein</fullName>
    </recommendedName>
</protein>
<dbReference type="Pfam" id="PF00078">
    <property type="entry name" value="RVT_1"/>
    <property type="match status" value="1"/>
</dbReference>
<evidence type="ECO:0008006" key="5">
    <source>
        <dbReference type="Google" id="ProtNLM"/>
    </source>
</evidence>
<dbReference type="InterPro" id="IPR012337">
    <property type="entry name" value="RNaseH-like_sf"/>
</dbReference>
<name>A0A2Z6LLN1_TRISU</name>
<dbReference type="InterPro" id="IPR002156">
    <property type="entry name" value="RNaseH_domain"/>
</dbReference>
<dbReference type="Pfam" id="PF13456">
    <property type="entry name" value="RVT_3"/>
    <property type="match status" value="1"/>
</dbReference>
<dbReference type="Proteomes" id="UP000242715">
    <property type="component" value="Unassembled WGS sequence"/>
</dbReference>
<dbReference type="InterPro" id="IPR000477">
    <property type="entry name" value="RT_dom"/>
</dbReference>
<dbReference type="CDD" id="cd06222">
    <property type="entry name" value="RNase_H_like"/>
    <property type="match status" value="1"/>
</dbReference>
<organism evidence="3 4">
    <name type="scientific">Trifolium subterraneum</name>
    <name type="common">Subterranean clover</name>
    <dbReference type="NCBI Taxonomy" id="3900"/>
    <lineage>
        <taxon>Eukaryota</taxon>
        <taxon>Viridiplantae</taxon>
        <taxon>Streptophyta</taxon>
        <taxon>Embryophyta</taxon>
        <taxon>Tracheophyta</taxon>
        <taxon>Spermatophyta</taxon>
        <taxon>Magnoliopsida</taxon>
        <taxon>eudicotyledons</taxon>
        <taxon>Gunneridae</taxon>
        <taxon>Pentapetalae</taxon>
        <taxon>rosids</taxon>
        <taxon>fabids</taxon>
        <taxon>Fabales</taxon>
        <taxon>Fabaceae</taxon>
        <taxon>Papilionoideae</taxon>
        <taxon>50 kb inversion clade</taxon>
        <taxon>NPAAA clade</taxon>
        <taxon>Hologalegina</taxon>
        <taxon>IRL clade</taxon>
        <taxon>Trifolieae</taxon>
        <taxon>Trifolium</taxon>
    </lineage>
</organism>
<dbReference type="PANTHER" id="PTHR33116:SF86">
    <property type="entry name" value="REVERSE TRANSCRIPTASE DOMAIN-CONTAINING PROTEIN"/>
    <property type="match status" value="1"/>
</dbReference>
<dbReference type="AlphaFoldDB" id="A0A2Z6LLN1"/>
<accession>A0A2Z6LLN1</accession>
<dbReference type="EMBL" id="DF973184">
    <property type="protein sequence ID" value="GAU18454.1"/>
    <property type="molecule type" value="Genomic_DNA"/>
</dbReference>